<feature type="compositionally biased region" description="Basic and acidic residues" evidence="1">
    <location>
        <begin position="136"/>
        <end position="156"/>
    </location>
</feature>
<evidence type="ECO:0000313" key="3">
    <source>
        <dbReference type="Proteomes" id="UP000009169"/>
    </source>
</evidence>
<name>F2PV00_TRIEC</name>
<dbReference type="EMBL" id="DS995741">
    <property type="protein sequence ID" value="EGE05718.1"/>
    <property type="molecule type" value="Genomic_DNA"/>
</dbReference>
<dbReference type="HOGENOM" id="CLU_1556377_0_0_1"/>
<proteinExistence type="predicted"/>
<sequence>MVAEPIVVVGGRGRKKEAWREWKKAKWPKSHWPEVANSRVRSGVGQARPHPQYRNIIHGGHGAFSVMQQSGGGILGQSMIKGLVFHPLSLPHVLELSLGFCWVGPCTVHENDRQVHPPKPSVLPRHALLPNVGKPNGDRRSAQRPDQRSLSVRRRESGAGVIVARREIRHNF</sequence>
<gene>
    <name evidence="2" type="ORF">TEQG_04726</name>
</gene>
<evidence type="ECO:0000256" key="1">
    <source>
        <dbReference type="SAM" id="MobiDB-lite"/>
    </source>
</evidence>
<dbReference type="Proteomes" id="UP000009169">
    <property type="component" value="Unassembled WGS sequence"/>
</dbReference>
<reference evidence="3" key="1">
    <citation type="journal article" date="2012" name="MBio">
        <title>Comparative genome analysis of Trichophyton rubrum and related dermatophytes reveals candidate genes involved in infection.</title>
        <authorList>
            <person name="Martinez D.A."/>
            <person name="Oliver B.G."/>
            <person name="Graeser Y."/>
            <person name="Goldberg J.M."/>
            <person name="Li W."/>
            <person name="Martinez-Rossi N.M."/>
            <person name="Monod M."/>
            <person name="Shelest E."/>
            <person name="Barton R.C."/>
            <person name="Birch E."/>
            <person name="Brakhage A.A."/>
            <person name="Chen Z."/>
            <person name="Gurr S.J."/>
            <person name="Heiman D."/>
            <person name="Heitman J."/>
            <person name="Kosti I."/>
            <person name="Rossi A."/>
            <person name="Saif S."/>
            <person name="Samalova M."/>
            <person name="Saunders C.W."/>
            <person name="Shea T."/>
            <person name="Summerbell R.C."/>
            <person name="Xu J."/>
            <person name="Young S."/>
            <person name="Zeng Q."/>
            <person name="Birren B.W."/>
            <person name="Cuomo C.A."/>
            <person name="White T.C."/>
        </authorList>
    </citation>
    <scope>NUCLEOTIDE SEQUENCE [LARGE SCALE GENOMIC DNA]</scope>
    <source>
        <strain evidence="3">ATCC MYA-4606 / CBS 127.97</strain>
    </source>
</reference>
<dbReference type="VEuPathDB" id="FungiDB:TEQG_04726"/>
<feature type="region of interest" description="Disordered" evidence="1">
    <location>
        <begin position="112"/>
        <end position="156"/>
    </location>
</feature>
<keyword evidence="3" id="KW-1185">Reference proteome</keyword>
<dbReference type="AlphaFoldDB" id="F2PV00"/>
<evidence type="ECO:0000313" key="2">
    <source>
        <dbReference type="EMBL" id="EGE05718.1"/>
    </source>
</evidence>
<protein>
    <submittedName>
        <fullName evidence="2">Uncharacterized protein</fullName>
    </submittedName>
</protein>
<organism evidence="2 3">
    <name type="scientific">Trichophyton equinum (strain ATCC MYA-4606 / CBS 127.97)</name>
    <name type="common">Horse ringworm fungus</name>
    <dbReference type="NCBI Taxonomy" id="559882"/>
    <lineage>
        <taxon>Eukaryota</taxon>
        <taxon>Fungi</taxon>
        <taxon>Dikarya</taxon>
        <taxon>Ascomycota</taxon>
        <taxon>Pezizomycotina</taxon>
        <taxon>Eurotiomycetes</taxon>
        <taxon>Eurotiomycetidae</taxon>
        <taxon>Onygenales</taxon>
        <taxon>Arthrodermataceae</taxon>
        <taxon>Trichophyton</taxon>
    </lineage>
</organism>
<accession>F2PV00</accession>